<keyword evidence="2" id="KW-1185">Reference proteome</keyword>
<protein>
    <submittedName>
        <fullName evidence="1">Uncharacterized protein</fullName>
    </submittedName>
</protein>
<dbReference type="Proteomes" id="UP000183567">
    <property type="component" value="Unassembled WGS sequence"/>
</dbReference>
<comment type="caution">
    <text evidence="1">The sequence shown here is derived from an EMBL/GenBank/DDBJ whole genome shotgun (WGS) entry which is preliminary data.</text>
</comment>
<dbReference type="OrthoDB" id="2686961at2759"/>
<dbReference type="EMBL" id="LVVM01000714">
    <property type="protein sequence ID" value="OJA20133.1"/>
    <property type="molecule type" value="Genomic_DNA"/>
</dbReference>
<organism evidence="1 2">
    <name type="scientific">Rhizopogon vesiculosus</name>
    <dbReference type="NCBI Taxonomy" id="180088"/>
    <lineage>
        <taxon>Eukaryota</taxon>
        <taxon>Fungi</taxon>
        <taxon>Dikarya</taxon>
        <taxon>Basidiomycota</taxon>
        <taxon>Agaricomycotina</taxon>
        <taxon>Agaricomycetes</taxon>
        <taxon>Agaricomycetidae</taxon>
        <taxon>Boletales</taxon>
        <taxon>Suillineae</taxon>
        <taxon>Rhizopogonaceae</taxon>
        <taxon>Rhizopogon</taxon>
    </lineage>
</organism>
<sequence>MFVDPSIRMSWIEACWEKTWALDAKKKIIELVGY</sequence>
<gene>
    <name evidence="1" type="ORF">AZE42_14043</name>
</gene>
<proteinExistence type="predicted"/>
<evidence type="ECO:0000313" key="1">
    <source>
        <dbReference type="EMBL" id="OJA20133.1"/>
    </source>
</evidence>
<name>A0A1J8QGT8_9AGAM</name>
<reference evidence="1 2" key="1">
    <citation type="submission" date="2016-03" db="EMBL/GenBank/DDBJ databases">
        <title>Comparative genomics of the ectomycorrhizal sister species Rhizopogon vinicolor and Rhizopogon vesiculosus (Basidiomycota: Boletales) reveals a divergence of the mating type B locus.</title>
        <authorList>
            <person name="Mujic A.B."/>
            <person name="Kuo A."/>
            <person name="Tritt A."/>
            <person name="Lipzen A."/>
            <person name="Chen C."/>
            <person name="Johnson J."/>
            <person name="Sharma A."/>
            <person name="Barry K."/>
            <person name="Grigoriev I.V."/>
            <person name="Spatafora J.W."/>
        </authorList>
    </citation>
    <scope>NUCLEOTIDE SEQUENCE [LARGE SCALE GENOMIC DNA]</scope>
    <source>
        <strain evidence="1 2">AM-OR11-056</strain>
    </source>
</reference>
<accession>A0A1J8QGT8</accession>
<dbReference type="AlphaFoldDB" id="A0A1J8QGT8"/>
<evidence type="ECO:0000313" key="2">
    <source>
        <dbReference type="Proteomes" id="UP000183567"/>
    </source>
</evidence>